<dbReference type="GO" id="GO:0006450">
    <property type="term" value="P:regulation of translational fidelity"/>
    <property type="evidence" value="ECO:0007669"/>
    <property type="project" value="TreeGrafter"/>
</dbReference>
<gene>
    <name evidence="13" type="ORF">ABR54_00705</name>
</gene>
<evidence type="ECO:0000259" key="12">
    <source>
        <dbReference type="PROSITE" id="PS51163"/>
    </source>
</evidence>
<reference evidence="13 14" key="1">
    <citation type="submission" date="2015-10" db="EMBL/GenBank/DDBJ databases">
        <title>Metagenome-Assembled Genomes uncover a global brackish microbiome.</title>
        <authorList>
            <person name="Hugerth L.W."/>
            <person name="Larsson J."/>
            <person name="Alneberg J."/>
            <person name="Lindh M.V."/>
            <person name="Legrand C."/>
            <person name="Pinhassi J."/>
            <person name="Andersson A.F."/>
        </authorList>
    </citation>
    <scope>NUCLEOTIDE SEQUENCE [LARGE SCALE GENOMIC DNA]</scope>
    <source>
        <strain evidence="13">BACL15 MAG-120619-bin91</strain>
    </source>
</reference>
<protein>
    <recommendedName>
        <fullName evidence="10">L-threonylcarbamoyladenylate synthase</fullName>
        <ecNumber evidence="3">2.7.7.87</ecNumber>
    </recommendedName>
    <alternativeName>
        <fullName evidence="10">L-threonylcarbamoyladenylate synthase</fullName>
    </alternativeName>
</protein>
<accession>A0A0R2PFK8</accession>
<dbReference type="GO" id="GO:0003725">
    <property type="term" value="F:double-stranded RNA binding"/>
    <property type="evidence" value="ECO:0007669"/>
    <property type="project" value="InterPro"/>
</dbReference>
<evidence type="ECO:0000256" key="3">
    <source>
        <dbReference type="ARBA" id="ARBA00012584"/>
    </source>
</evidence>
<evidence type="ECO:0000256" key="4">
    <source>
        <dbReference type="ARBA" id="ARBA00022490"/>
    </source>
</evidence>
<keyword evidence="7" id="KW-0548">Nucleotidyltransferase</keyword>
<dbReference type="GO" id="GO:0005737">
    <property type="term" value="C:cytoplasm"/>
    <property type="evidence" value="ECO:0007669"/>
    <property type="project" value="UniProtKB-SubCell"/>
</dbReference>
<name>A0A0R2PFK8_9ACTN</name>
<evidence type="ECO:0000256" key="10">
    <source>
        <dbReference type="ARBA" id="ARBA00029774"/>
    </source>
</evidence>
<dbReference type="PROSITE" id="PS51163">
    <property type="entry name" value="YRDC"/>
    <property type="match status" value="1"/>
</dbReference>
<dbReference type="PANTHER" id="PTHR17490">
    <property type="entry name" value="SUA5"/>
    <property type="match status" value="1"/>
</dbReference>
<keyword evidence="6" id="KW-0819">tRNA processing</keyword>
<evidence type="ECO:0000313" key="13">
    <source>
        <dbReference type="EMBL" id="KRO36663.1"/>
    </source>
</evidence>
<evidence type="ECO:0000256" key="2">
    <source>
        <dbReference type="ARBA" id="ARBA00007663"/>
    </source>
</evidence>
<keyword evidence="5" id="KW-0808">Transferase</keyword>
<proteinExistence type="inferred from homology"/>
<dbReference type="InterPro" id="IPR006070">
    <property type="entry name" value="Sua5-like_dom"/>
</dbReference>
<evidence type="ECO:0000256" key="11">
    <source>
        <dbReference type="ARBA" id="ARBA00048366"/>
    </source>
</evidence>
<evidence type="ECO:0000256" key="7">
    <source>
        <dbReference type="ARBA" id="ARBA00022695"/>
    </source>
</evidence>
<dbReference type="Gene3D" id="3.90.870.10">
    <property type="entry name" value="DHBP synthase"/>
    <property type="match status" value="1"/>
</dbReference>
<dbReference type="PANTHER" id="PTHR17490:SF16">
    <property type="entry name" value="THREONYLCARBAMOYL-AMP SYNTHASE"/>
    <property type="match status" value="1"/>
</dbReference>
<evidence type="ECO:0000256" key="5">
    <source>
        <dbReference type="ARBA" id="ARBA00022679"/>
    </source>
</evidence>
<keyword evidence="9" id="KW-0067">ATP-binding</keyword>
<evidence type="ECO:0000256" key="1">
    <source>
        <dbReference type="ARBA" id="ARBA00004496"/>
    </source>
</evidence>
<dbReference type="InterPro" id="IPR050156">
    <property type="entry name" value="TC-AMP_synthase_SUA5"/>
</dbReference>
<comment type="catalytic activity">
    <reaction evidence="11">
        <text>L-threonine + hydrogencarbonate + ATP = L-threonylcarbamoyladenylate + diphosphate + H2O</text>
        <dbReference type="Rhea" id="RHEA:36407"/>
        <dbReference type="ChEBI" id="CHEBI:15377"/>
        <dbReference type="ChEBI" id="CHEBI:17544"/>
        <dbReference type="ChEBI" id="CHEBI:30616"/>
        <dbReference type="ChEBI" id="CHEBI:33019"/>
        <dbReference type="ChEBI" id="CHEBI:57926"/>
        <dbReference type="ChEBI" id="CHEBI:73682"/>
        <dbReference type="EC" id="2.7.7.87"/>
    </reaction>
</comment>
<evidence type="ECO:0000256" key="8">
    <source>
        <dbReference type="ARBA" id="ARBA00022741"/>
    </source>
</evidence>
<dbReference type="SUPFAM" id="SSF55821">
    <property type="entry name" value="YrdC/RibB"/>
    <property type="match status" value="1"/>
</dbReference>
<comment type="similarity">
    <text evidence="2">Belongs to the SUA5 family.</text>
</comment>
<dbReference type="InterPro" id="IPR017945">
    <property type="entry name" value="DHBP_synth_RibB-like_a/b_dom"/>
</dbReference>
<dbReference type="Proteomes" id="UP000053274">
    <property type="component" value="Unassembled WGS sequence"/>
</dbReference>
<evidence type="ECO:0000256" key="6">
    <source>
        <dbReference type="ARBA" id="ARBA00022694"/>
    </source>
</evidence>
<dbReference type="GO" id="GO:0000049">
    <property type="term" value="F:tRNA binding"/>
    <property type="evidence" value="ECO:0007669"/>
    <property type="project" value="TreeGrafter"/>
</dbReference>
<dbReference type="GO" id="GO:0005524">
    <property type="term" value="F:ATP binding"/>
    <property type="evidence" value="ECO:0007669"/>
    <property type="project" value="UniProtKB-KW"/>
</dbReference>
<dbReference type="GO" id="GO:0008033">
    <property type="term" value="P:tRNA processing"/>
    <property type="evidence" value="ECO:0007669"/>
    <property type="project" value="UniProtKB-KW"/>
</dbReference>
<dbReference type="EC" id="2.7.7.87" evidence="3"/>
<feature type="domain" description="YrdC-like" evidence="12">
    <location>
        <begin position="13"/>
        <end position="199"/>
    </location>
</feature>
<comment type="subcellular location">
    <subcellularLocation>
        <location evidence="1">Cytoplasm</location>
    </subcellularLocation>
</comment>
<keyword evidence="8" id="KW-0547">Nucleotide-binding</keyword>
<evidence type="ECO:0000313" key="14">
    <source>
        <dbReference type="Proteomes" id="UP000053274"/>
    </source>
</evidence>
<dbReference type="AlphaFoldDB" id="A0A0R2PFK8"/>
<sequence length="214" mass="23025">MAKDIDLKKGELSRHVNKAAKAIADGFIIVIPMEHSYAYVCDAFRQDAVRAMHVLRGDPLFTAAQVIIGSVKTTDGIVRELTPEIKAMMKKFWPGMLSLNVRPQLGLSWDLGDGNQLDRVSLRIPKAKFAKALVSQTGPLAMASAARKGMAAPKSLSDILVLESDVALKFDNGTLRKGPISSVIEADETGVRYLREGAISLAEIQAIVPGATGI</sequence>
<dbReference type="GO" id="GO:0061710">
    <property type="term" value="F:L-threonylcarbamoyladenylate synthase"/>
    <property type="evidence" value="ECO:0007669"/>
    <property type="project" value="UniProtKB-EC"/>
</dbReference>
<dbReference type="Pfam" id="PF01300">
    <property type="entry name" value="Sua5_yciO_yrdC"/>
    <property type="match status" value="1"/>
</dbReference>
<organism evidence="13 14">
    <name type="scientific">Actinobacteria bacterium BACL15 MAG-120619-bin91</name>
    <dbReference type="NCBI Taxonomy" id="1655562"/>
    <lineage>
        <taxon>Bacteria</taxon>
        <taxon>Bacillati</taxon>
        <taxon>Actinomycetota</taxon>
        <taxon>Actinomycetes</taxon>
        <taxon>Actinomycetes incertae sedis</taxon>
        <taxon>ac1 cluster</taxon>
    </lineage>
</organism>
<dbReference type="EMBL" id="LIAM01000002">
    <property type="protein sequence ID" value="KRO36663.1"/>
    <property type="molecule type" value="Genomic_DNA"/>
</dbReference>
<keyword evidence="4" id="KW-0963">Cytoplasm</keyword>
<evidence type="ECO:0000256" key="9">
    <source>
        <dbReference type="ARBA" id="ARBA00022840"/>
    </source>
</evidence>
<comment type="caution">
    <text evidence="13">The sequence shown here is derived from an EMBL/GenBank/DDBJ whole genome shotgun (WGS) entry which is preliminary data.</text>
</comment>